<evidence type="ECO:0000313" key="2">
    <source>
        <dbReference type="EMBL" id="KAK0429191.1"/>
    </source>
</evidence>
<evidence type="ECO:0000256" key="1">
    <source>
        <dbReference type="SAM" id="MobiDB-lite"/>
    </source>
</evidence>
<sequence>MATPVDRLNAINSFIDSADVDDWTAELFLANHDWNVSEALGSYNETKEVYELLMPDSVYYKYRERYSTDDYYEPSHDDCDDPLVIPYSSGRAEEEETTPEDGERQEDPSFEETSIEETYSSEARSVVEQFSEITVG</sequence>
<keyword evidence="3" id="KW-1185">Reference proteome</keyword>
<protein>
    <submittedName>
        <fullName evidence="2">Uncharacterized protein</fullName>
    </submittedName>
</protein>
<proteinExistence type="predicted"/>
<gene>
    <name evidence="2" type="ORF">QR680_011242</name>
</gene>
<dbReference type="Gene3D" id="1.10.8.10">
    <property type="entry name" value="DNA helicase RuvA subunit, C-terminal domain"/>
    <property type="match status" value="1"/>
</dbReference>
<dbReference type="Proteomes" id="UP001175271">
    <property type="component" value="Unassembled WGS sequence"/>
</dbReference>
<reference evidence="2" key="1">
    <citation type="submission" date="2023-06" db="EMBL/GenBank/DDBJ databases">
        <title>Genomic analysis of the entomopathogenic nematode Steinernema hermaphroditum.</title>
        <authorList>
            <person name="Schwarz E.M."/>
            <person name="Heppert J.K."/>
            <person name="Baniya A."/>
            <person name="Schwartz H.T."/>
            <person name="Tan C.-H."/>
            <person name="Antoshechkin I."/>
            <person name="Sternberg P.W."/>
            <person name="Goodrich-Blair H."/>
            <person name="Dillman A.R."/>
        </authorList>
    </citation>
    <scope>NUCLEOTIDE SEQUENCE</scope>
    <source>
        <strain evidence="2">PS9179</strain>
        <tissue evidence="2">Whole animal</tissue>
    </source>
</reference>
<comment type="caution">
    <text evidence="2">The sequence shown here is derived from an EMBL/GenBank/DDBJ whole genome shotgun (WGS) entry which is preliminary data.</text>
</comment>
<accession>A0AA39IT06</accession>
<dbReference type="EMBL" id="JAUCMV010000001">
    <property type="protein sequence ID" value="KAK0429191.1"/>
    <property type="molecule type" value="Genomic_DNA"/>
</dbReference>
<dbReference type="AlphaFoldDB" id="A0AA39IT06"/>
<name>A0AA39IT06_9BILA</name>
<feature type="region of interest" description="Disordered" evidence="1">
    <location>
        <begin position="70"/>
        <end position="136"/>
    </location>
</feature>
<evidence type="ECO:0000313" key="3">
    <source>
        <dbReference type="Proteomes" id="UP001175271"/>
    </source>
</evidence>
<organism evidence="2 3">
    <name type="scientific">Steinernema hermaphroditum</name>
    <dbReference type="NCBI Taxonomy" id="289476"/>
    <lineage>
        <taxon>Eukaryota</taxon>
        <taxon>Metazoa</taxon>
        <taxon>Ecdysozoa</taxon>
        <taxon>Nematoda</taxon>
        <taxon>Chromadorea</taxon>
        <taxon>Rhabditida</taxon>
        <taxon>Tylenchina</taxon>
        <taxon>Panagrolaimomorpha</taxon>
        <taxon>Strongyloidoidea</taxon>
        <taxon>Steinernematidae</taxon>
        <taxon>Steinernema</taxon>
    </lineage>
</organism>